<dbReference type="SUPFAM" id="SSF55073">
    <property type="entry name" value="Nucleotide cyclase"/>
    <property type="match status" value="1"/>
</dbReference>
<dbReference type="Pfam" id="PF00211">
    <property type="entry name" value="Guanylate_cyc"/>
    <property type="match status" value="1"/>
</dbReference>
<gene>
    <name evidence="5" type="ORF">LGQ03_14555</name>
</gene>
<dbReference type="PROSITE" id="PS50105">
    <property type="entry name" value="SAM_DOMAIN"/>
    <property type="match status" value="1"/>
</dbReference>
<dbReference type="InterPro" id="IPR041664">
    <property type="entry name" value="AAA_16"/>
</dbReference>
<dbReference type="InterPro" id="IPR001660">
    <property type="entry name" value="SAM"/>
</dbReference>
<proteinExistence type="predicted"/>
<dbReference type="SMART" id="SM00044">
    <property type="entry name" value="CYCc"/>
    <property type="match status" value="1"/>
</dbReference>
<dbReference type="SUPFAM" id="SSF47769">
    <property type="entry name" value="SAM/Pointed domain"/>
    <property type="match status" value="1"/>
</dbReference>
<evidence type="ECO:0000259" key="4">
    <source>
        <dbReference type="PROSITE" id="PS50125"/>
    </source>
</evidence>
<name>A0ABS8BXJ3_9RHOB</name>
<keyword evidence="2" id="KW-0067">ATP-binding</keyword>
<dbReference type="SMART" id="SM00454">
    <property type="entry name" value="SAM"/>
    <property type="match status" value="1"/>
</dbReference>
<dbReference type="Gene3D" id="3.30.70.1230">
    <property type="entry name" value="Nucleotide cyclase"/>
    <property type="match status" value="1"/>
</dbReference>
<dbReference type="InterPro" id="IPR027417">
    <property type="entry name" value="P-loop_NTPase"/>
</dbReference>
<dbReference type="CDD" id="cd09487">
    <property type="entry name" value="SAM_superfamily"/>
    <property type="match status" value="1"/>
</dbReference>
<dbReference type="RefSeq" id="WP_226748985.1">
    <property type="nucleotide sequence ID" value="NZ_JAJATZ010000008.1"/>
</dbReference>
<dbReference type="InterPro" id="IPR029787">
    <property type="entry name" value="Nucleotide_cyclase"/>
</dbReference>
<sequence>MTSETADPLVHWLDQLGLGQYAQAFADQDVTLDIVPELTAEDLTEIGVRSIGHRRRLLSAAKAMCDAPTRTTGASNHPLPDTAKAVELGDGAEQRIITAMFCDLVGSTRLSTLVDPEEYRDLIARFRQIISDALVPYDGHVARFLGDGIVVFFGLARAQDHSAENAVAAALDIIQRIARNDRADDRRARVRIGIATGLTIVNGQNPDGDQIQIDDTIVGEIPNLAARLQAAAAPDTVLVSQATRDRLGDLFRFEDFGLLTLKGIAGGVQAWRAIDHAEADSRFDALRSKAPATGFVGRASEMAQLMETAGRAAAGQGQVSLIMGDAGMGKSRLARELLDKMRRPSALRLFMQCTPYHRGTPFHPIRRSIIRLTEPTSDRPHLPVADFLAQFGMTDPEQVALLSDVLGSPAHDQVNARRALEQRNAQITMLTDLLCAMAQQAGTIILEDMQWIDASTIEVLSRVATRLDGLAAHLLATMRTGEVPQWCEQARAQVLVLDRLPPADFNELVRAIARANAPHVSLSDDQIAEIAIRCDGSPVFAEELTRFALDRAADHPGAADHPLPATLADSLLSRLDRLETGRELAQLSAVIGSEFPVDLLIDVSDLPKSEVLRGVSSLIEAGVLRRGHSPFGPAVGFRHMLLKDAAYLTLLRRDRINLHARIARTMTRRFPELAATVPQIVAHHLSCGGDLEGAVTFWDRAGSLAAGRSAYSEAIVHFRRAIEDCAKAPAGTDLEEAELAVRIHLVAALVSAYGFNSAAVHTEMPRVEALGAALKSTGQMLPLLISKWVFAGASSQFSASLEVARQIEQLTRDNGEAGDLLANRCLGTSHLFCGNLKEADRHLRAFFETYDAGTHDVWLDRFGSSHHGAMSAVGLAELAVLACDGAESQHWSDMARNLSDLSGQAHDLCHCTFFLGCVLPLLLDEYEVVQVHADQLRRIARAHQLETWEIYADLFQGTALMSQGQLDKGCALADASISRIGHIGVFLDFCMALHAEACVRAGLIPQARKRFQATGPTLLQQKTWLSAEFGRIDGLIAHHENRDPEQVRAILDRAQGVADQQGVVLFQRKIAATRAAIAAEVTDLL</sequence>
<dbReference type="InterPro" id="IPR001054">
    <property type="entry name" value="A/G_cyclase"/>
</dbReference>
<dbReference type="SUPFAM" id="SSF52540">
    <property type="entry name" value="P-loop containing nucleoside triphosphate hydrolases"/>
    <property type="match status" value="1"/>
</dbReference>
<dbReference type="PANTHER" id="PTHR16305:SF28">
    <property type="entry name" value="GUANYLATE CYCLASE DOMAIN-CONTAINING PROTEIN"/>
    <property type="match status" value="1"/>
</dbReference>
<evidence type="ECO:0000256" key="1">
    <source>
        <dbReference type="ARBA" id="ARBA00022741"/>
    </source>
</evidence>
<dbReference type="PROSITE" id="PS50125">
    <property type="entry name" value="GUANYLATE_CYCLASE_2"/>
    <property type="match status" value="1"/>
</dbReference>
<keyword evidence="6" id="KW-1185">Reference proteome</keyword>
<accession>A0ABS8BXJ3</accession>
<evidence type="ECO:0000259" key="3">
    <source>
        <dbReference type="PROSITE" id="PS50105"/>
    </source>
</evidence>
<evidence type="ECO:0000256" key="2">
    <source>
        <dbReference type="ARBA" id="ARBA00022840"/>
    </source>
</evidence>
<comment type="caution">
    <text evidence="5">The sequence shown here is derived from an EMBL/GenBank/DDBJ whole genome shotgun (WGS) entry which is preliminary data.</text>
</comment>
<dbReference type="Pfam" id="PF13191">
    <property type="entry name" value="AAA_16"/>
    <property type="match status" value="1"/>
</dbReference>
<dbReference type="Gene3D" id="3.40.50.300">
    <property type="entry name" value="P-loop containing nucleotide triphosphate hydrolases"/>
    <property type="match status" value="1"/>
</dbReference>
<feature type="domain" description="SAM" evidence="3">
    <location>
        <begin position="4"/>
        <end position="67"/>
    </location>
</feature>
<dbReference type="EMBL" id="JAJATZ010000008">
    <property type="protein sequence ID" value="MCB5200467.1"/>
    <property type="molecule type" value="Genomic_DNA"/>
</dbReference>
<dbReference type="PANTHER" id="PTHR16305">
    <property type="entry name" value="TESTICULAR SOLUBLE ADENYLYL CYCLASE"/>
    <property type="match status" value="1"/>
</dbReference>
<evidence type="ECO:0000313" key="5">
    <source>
        <dbReference type="EMBL" id="MCB5200467.1"/>
    </source>
</evidence>
<organism evidence="5 6">
    <name type="scientific">Loktanella gaetbuli</name>
    <dbReference type="NCBI Taxonomy" id="2881335"/>
    <lineage>
        <taxon>Bacteria</taxon>
        <taxon>Pseudomonadati</taxon>
        <taxon>Pseudomonadota</taxon>
        <taxon>Alphaproteobacteria</taxon>
        <taxon>Rhodobacterales</taxon>
        <taxon>Roseobacteraceae</taxon>
        <taxon>Loktanella</taxon>
    </lineage>
</organism>
<evidence type="ECO:0000313" key="6">
    <source>
        <dbReference type="Proteomes" id="UP001138961"/>
    </source>
</evidence>
<keyword evidence="1" id="KW-0547">Nucleotide-binding</keyword>
<dbReference type="InterPro" id="IPR013761">
    <property type="entry name" value="SAM/pointed_sf"/>
</dbReference>
<dbReference type="Pfam" id="PF07647">
    <property type="entry name" value="SAM_2"/>
    <property type="match status" value="1"/>
</dbReference>
<protein>
    <submittedName>
        <fullName evidence="5">AAA family ATPase</fullName>
    </submittedName>
</protein>
<feature type="domain" description="Guanylate cyclase" evidence="4">
    <location>
        <begin position="98"/>
        <end position="229"/>
    </location>
</feature>
<dbReference type="CDD" id="cd07302">
    <property type="entry name" value="CHD"/>
    <property type="match status" value="1"/>
</dbReference>
<dbReference type="Gene3D" id="1.10.150.50">
    <property type="entry name" value="Transcription Factor, Ets-1"/>
    <property type="match status" value="1"/>
</dbReference>
<dbReference type="Proteomes" id="UP001138961">
    <property type="component" value="Unassembled WGS sequence"/>
</dbReference>
<reference evidence="5" key="1">
    <citation type="submission" date="2021-10" db="EMBL/GenBank/DDBJ databases">
        <title>Loktanella gaetbuli sp. nov., isolated from a tidal flat.</title>
        <authorList>
            <person name="Park S."/>
            <person name="Yoon J.-H."/>
        </authorList>
    </citation>
    <scope>NUCLEOTIDE SEQUENCE</scope>
    <source>
        <strain evidence="5">TSTF-M6</strain>
    </source>
</reference>